<protein>
    <submittedName>
        <fullName evidence="2">Uncharacterized protein</fullName>
    </submittedName>
</protein>
<feature type="region of interest" description="Disordered" evidence="1">
    <location>
        <begin position="1"/>
        <end position="20"/>
    </location>
</feature>
<feature type="region of interest" description="Disordered" evidence="1">
    <location>
        <begin position="196"/>
        <end position="225"/>
    </location>
</feature>
<dbReference type="EMBL" id="GG679512">
    <property type="protein sequence ID" value="EER07907.1"/>
    <property type="molecule type" value="Genomic_DNA"/>
</dbReference>
<accession>C5L5T6</accession>
<feature type="compositionally biased region" description="Basic and acidic residues" evidence="1">
    <location>
        <begin position="213"/>
        <end position="225"/>
    </location>
</feature>
<reference evidence="2 3" key="1">
    <citation type="submission" date="2008-07" db="EMBL/GenBank/DDBJ databases">
        <authorList>
            <person name="El-Sayed N."/>
            <person name="Caler E."/>
            <person name="Inman J."/>
            <person name="Amedeo P."/>
            <person name="Hass B."/>
            <person name="Wortman J."/>
        </authorList>
    </citation>
    <scope>NUCLEOTIDE SEQUENCE [LARGE SCALE GENOMIC DNA]</scope>
    <source>
        <strain evidence="3">ATCC 50983 / TXsc</strain>
    </source>
</reference>
<dbReference type="Proteomes" id="UP000007800">
    <property type="component" value="Unassembled WGS sequence"/>
</dbReference>
<evidence type="ECO:0000256" key="1">
    <source>
        <dbReference type="SAM" id="MobiDB-lite"/>
    </source>
</evidence>
<dbReference type="RefSeq" id="XP_002776091.1">
    <property type="nucleotide sequence ID" value="XM_002776045.1"/>
</dbReference>
<evidence type="ECO:0000313" key="2">
    <source>
        <dbReference type="EMBL" id="EER07907.1"/>
    </source>
</evidence>
<dbReference type="InParanoid" id="C5L5T6"/>
<proteinExistence type="predicted"/>
<feature type="compositionally biased region" description="Polar residues" evidence="1">
    <location>
        <begin position="1"/>
        <end position="18"/>
    </location>
</feature>
<evidence type="ECO:0000313" key="3">
    <source>
        <dbReference type="Proteomes" id="UP000007800"/>
    </source>
</evidence>
<sequence>LMKKTNGSLLDTPSTNKRQNSHIEAIHEGARRESMILLEKATSPTEATRHHSAIARLKTIFPCSNAEHGTGSKPDGMENLQSPEGVNHTFLKSELRHSRMHTHPLGVFLALISGDAPKAQYEIEHEVDVMMTTEGPDQVEAEMDGFGEYVTKKWLIVHYTFLGEYQNGYSDWGYAQVGYGPSSEWLRHAGFQDFQATPEQSTELERHYKKTQKKADKIRDSASDA</sequence>
<organism evidence="3">
    <name type="scientific">Perkinsus marinus (strain ATCC 50983 / TXsc)</name>
    <dbReference type="NCBI Taxonomy" id="423536"/>
    <lineage>
        <taxon>Eukaryota</taxon>
        <taxon>Sar</taxon>
        <taxon>Alveolata</taxon>
        <taxon>Perkinsozoa</taxon>
        <taxon>Perkinsea</taxon>
        <taxon>Perkinsida</taxon>
        <taxon>Perkinsidae</taxon>
        <taxon>Perkinsus</taxon>
    </lineage>
</organism>
<name>C5L5T6_PERM5</name>
<gene>
    <name evidence="2" type="ORF">Pmar_PMAR026435</name>
</gene>
<feature type="non-terminal residue" evidence="2">
    <location>
        <position position="1"/>
    </location>
</feature>
<dbReference type="AlphaFoldDB" id="C5L5T6"/>
<keyword evidence="3" id="KW-1185">Reference proteome</keyword>
<dbReference type="GeneID" id="9063993"/>